<proteinExistence type="inferred from homology"/>
<sequence length="144" mass="14907">MPQPPAQVRDLVLLLARVVVGIVFLAHGLQKFLQWGIGGTAESFDQMGVPAPGLSAWFAALVETLGGAALLLGLALPVAGVLLALNMLGALFIVHLEQGFFNSGGGYEYVLVLAAVALALGFNGGTYSLDRLLSPTRSTTTADT</sequence>
<dbReference type="Proteomes" id="UP000239352">
    <property type="component" value="Unassembled WGS sequence"/>
</dbReference>
<evidence type="ECO:0000313" key="9">
    <source>
        <dbReference type="Proteomes" id="UP000239352"/>
    </source>
</evidence>
<keyword evidence="4 7" id="KW-0812">Transmembrane</keyword>
<dbReference type="FunCoup" id="A0A2T0GW55">
    <property type="interactions" value="1"/>
</dbReference>
<comment type="subcellular location">
    <subcellularLocation>
        <location evidence="1">Cell membrane</location>
        <topology evidence="1">Multi-pass membrane protein</topology>
    </subcellularLocation>
</comment>
<organism evidence="8 9">
    <name type="scientific">Actinopolyspora mortivallis</name>
    <dbReference type="NCBI Taxonomy" id="33906"/>
    <lineage>
        <taxon>Bacteria</taxon>
        <taxon>Bacillati</taxon>
        <taxon>Actinomycetota</taxon>
        <taxon>Actinomycetes</taxon>
        <taxon>Actinopolysporales</taxon>
        <taxon>Actinopolysporaceae</taxon>
        <taxon>Actinopolyspora</taxon>
    </lineage>
</organism>
<reference evidence="8 9" key="1">
    <citation type="submission" date="2018-03" db="EMBL/GenBank/DDBJ databases">
        <title>Actinopolyspora mortivallis from Sahara, screening for active biomolecules.</title>
        <authorList>
            <person name="Selama O."/>
            <person name="Wellington E.M.H."/>
            <person name="Hacene H."/>
        </authorList>
    </citation>
    <scope>NUCLEOTIDE SEQUENCE [LARGE SCALE GENOMIC DNA]</scope>
    <source>
        <strain evidence="8 9">M5A</strain>
    </source>
</reference>
<dbReference type="Pfam" id="PF07681">
    <property type="entry name" value="DoxX"/>
    <property type="match status" value="1"/>
</dbReference>
<evidence type="ECO:0000256" key="6">
    <source>
        <dbReference type="ARBA" id="ARBA00023136"/>
    </source>
</evidence>
<dbReference type="EMBL" id="PVSR01000016">
    <property type="protein sequence ID" value="PRW63327.1"/>
    <property type="molecule type" value="Genomic_DNA"/>
</dbReference>
<evidence type="ECO:0000256" key="7">
    <source>
        <dbReference type="SAM" id="Phobius"/>
    </source>
</evidence>
<evidence type="ECO:0000256" key="1">
    <source>
        <dbReference type="ARBA" id="ARBA00004651"/>
    </source>
</evidence>
<dbReference type="InterPro" id="IPR051907">
    <property type="entry name" value="DoxX-like_oxidoreductase"/>
</dbReference>
<dbReference type="InParanoid" id="A0A2T0GW55"/>
<keyword evidence="3" id="KW-1003">Cell membrane</keyword>
<dbReference type="GO" id="GO:0005886">
    <property type="term" value="C:plasma membrane"/>
    <property type="evidence" value="ECO:0007669"/>
    <property type="project" value="UniProtKB-SubCell"/>
</dbReference>
<evidence type="ECO:0000256" key="5">
    <source>
        <dbReference type="ARBA" id="ARBA00022989"/>
    </source>
</evidence>
<dbReference type="RefSeq" id="WP_106113844.1">
    <property type="nucleotide sequence ID" value="NZ_PVSR01000016.1"/>
</dbReference>
<feature type="transmembrane region" description="Helical" evidence="7">
    <location>
        <begin position="12"/>
        <end position="29"/>
    </location>
</feature>
<comment type="similarity">
    <text evidence="2">Belongs to the DoxX family.</text>
</comment>
<feature type="transmembrane region" description="Helical" evidence="7">
    <location>
        <begin position="106"/>
        <end position="125"/>
    </location>
</feature>
<name>A0A2T0GW55_ACTMO</name>
<comment type="caution">
    <text evidence="8">The sequence shown here is derived from an EMBL/GenBank/DDBJ whole genome shotgun (WGS) entry which is preliminary data.</text>
</comment>
<evidence type="ECO:0000313" key="8">
    <source>
        <dbReference type="EMBL" id="PRW63327.1"/>
    </source>
</evidence>
<dbReference type="PANTHER" id="PTHR33452:SF1">
    <property type="entry name" value="INNER MEMBRANE PROTEIN YPHA-RELATED"/>
    <property type="match status" value="1"/>
</dbReference>
<keyword evidence="6 7" id="KW-0472">Membrane</keyword>
<evidence type="ECO:0000256" key="4">
    <source>
        <dbReference type="ARBA" id="ARBA00022692"/>
    </source>
</evidence>
<keyword evidence="5 7" id="KW-1133">Transmembrane helix</keyword>
<feature type="transmembrane region" description="Helical" evidence="7">
    <location>
        <begin position="68"/>
        <end position="94"/>
    </location>
</feature>
<evidence type="ECO:0000256" key="3">
    <source>
        <dbReference type="ARBA" id="ARBA00022475"/>
    </source>
</evidence>
<gene>
    <name evidence="8" type="ORF">CEP50_10950</name>
</gene>
<keyword evidence="9" id="KW-1185">Reference proteome</keyword>
<dbReference type="InterPro" id="IPR032808">
    <property type="entry name" value="DoxX"/>
</dbReference>
<dbReference type="STRING" id="1050202.GCA_000384035_03533"/>
<dbReference type="PANTHER" id="PTHR33452">
    <property type="entry name" value="OXIDOREDUCTASE CATD-RELATED"/>
    <property type="match status" value="1"/>
</dbReference>
<accession>A0A2T0GW55</accession>
<evidence type="ECO:0000256" key="2">
    <source>
        <dbReference type="ARBA" id="ARBA00006679"/>
    </source>
</evidence>
<protein>
    <submittedName>
        <fullName evidence="8">DoxX family protein</fullName>
    </submittedName>
</protein>
<dbReference type="AlphaFoldDB" id="A0A2T0GW55"/>